<accession>A0A6A6SJ12</accession>
<dbReference type="Gene3D" id="3.40.50.300">
    <property type="entry name" value="P-loop containing nucleotide triphosphate hydrolases"/>
    <property type="match status" value="1"/>
</dbReference>
<dbReference type="Pfam" id="PF24883">
    <property type="entry name" value="NPHP3_N"/>
    <property type="match status" value="1"/>
</dbReference>
<evidence type="ECO:0000259" key="3">
    <source>
        <dbReference type="Pfam" id="PF24883"/>
    </source>
</evidence>
<name>A0A6A6SJ12_9PLEO</name>
<dbReference type="InterPro" id="IPR027417">
    <property type="entry name" value="P-loop_NTPase"/>
</dbReference>
<evidence type="ECO:0000256" key="2">
    <source>
        <dbReference type="SAM" id="MobiDB-lite"/>
    </source>
</evidence>
<proteinExistence type="predicted"/>
<feature type="region of interest" description="Disordered" evidence="2">
    <location>
        <begin position="56"/>
        <end position="75"/>
    </location>
</feature>
<feature type="domain" description="Nephrocystin 3-like N-terminal" evidence="3">
    <location>
        <begin position="263"/>
        <end position="451"/>
    </location>
</feature>
<dbReference type="InterPro" id="IPR056884">
    <property type="entry name" value="NPHP3-like_N"/>
</dbReference>
<dbReference type="Proteomes" id="UP000799324">
    <property type="component" value="Unassembled WGS sequence"/>
</dbReference>
<evidence type="ECO:0000256" key="1">
    <source>
        <dbReference type="ARBA" id="ARBA00022737"/>
    </source>
</evidence>
<evidence type="ECO:0000313" key="5">
    <source>
        <dbReference type="EMBL" id="KAF2647570.1"/>
    </source>
</evidence>
<gene>
    <name evidence="5" type="ORF">K491DRAFT_643854</name>
</gene>
<dbReference type="InterPro" id="IPR056693">
    <property type="entry name" value="DUF7791"/>
</dbReference>
<feature type="non-terminal residue" evidence="5">
    <location>
        <position position="698"/>
    </location>
</feature>
<organism evidence="5 6">
    <name type="scientific">Lophiostoma macrostomum CBS 122681</name>
    <dbReference type="NCBI Taxonomy" id="1314788"/>
    <lineage>
        <taxon>Eukaryota</taxon>
        <taxon>Fungi</taxon>
        <taxon>Dikarya</taxon>
        <taxon>Ascomycota</taxon>
        <taxon>Pezizomycotina</taxon>
        <taxon>Dothideomycetes</taxon>
        <taxon>Pleosporomycetidae</taxon>
        <taxon>Pleosporales</taxon>
        <taxon>Lophiostomataceae</taxon>
        <taxon>Lophiostoma</taxon>
    </lineage>
</organism>
<feature type="domain" description="DUF7791" evidence="4">
    <location>
        <begin position="560"/>
        <end position="697"/>
    </location>
</feature>
<dbReference type="PANTHER" id="PTHR10039:SF5">
    <property type="entry name" value="NACHT DOMAIN-CONTAINING PROTEIN"/>
    <property type="match status" value="1"/>
</dbReference>
<dbReference type="AlphaFoldDB" id="A0A6A6SJ12"/>
<dbReference type="EMBL" id="MU004604">
    <property type="protein sequence ID" value="KAF2647570.1"/>
    <property type="molecule type" value="Genomic_DNA"/>
</dbReference>
<evidence type="ECO:0000259" key="4">
    <source>
        <dbReference type="Pfam" id="PF25053"/>
    </source>
</evidence>
<keyword evidence="1" id="KW-0677">Repeat</keyword>
<protein>
    <submittedName>
        <fullName evidence="5">Uncharacterized protein</fullName>
    </submittedName>
</protein>
<reference evidence="5" key="1">
    <citation type="journal article" date="2020" name="Stud. Mycol.">
        <title>101 Dothideomycetes genomes: a test case for predicting lifestyles and emergence of pathogens.</title>
        <authorList>
            <person name="Haridas S."/>
            <person name="Albert R."/>
            <person name="Binder M."/>
            <person name="Bloem J."/>
            <person name="Labutti K."/>
            <person name="Salamov A."/>
            <person name="Andreopoulos B."/>
            <person name="Baker S."/>
            <person name="Barry K."/>
            <person name="Bills G."/>
            <person name="Bluhm B."/>
            <person name="Cannon C."/>
            <person name="Castanera R."/>
            <person name="Culley D."/>
            <person name="Daum C."/>
            <person name="Ezra D."/>
            <person name="Gonzalez J."/>
            <person name="Henrissat B."/>
            <person name="Kuo A."/>
            <person name="Liang C."/>
            <person name="Lipzen A."/>
            <person name="Lutzoni F."/>
            <person name="Magnuson J."/>
            <person name="Mondo S."/>
            <person name="Nolan M."/>
            <person name="Ohm R."/>
            <person name="Pangilinan J."/>
            <person name="Park H.-J."/>
            <person name="Ramirez L."/>
            <person name="Alfaro M."/>
            <person name="Sun H."/>
            <person name="Tritt A."/>
            <person name="Yoshinaga Y."/>
            <person name="Zwiers L.-H."/>
            <person name="Turgeon B."/>
            <person name="Goodwin S."/>
            <person name="Spatafora J."/>
            <person name="Crous P."/>
            <person name="Grigoriev I."/>
        </authorList>
    </citation>
    <scope>NUCLEOTIDE SEQUENCE</scope>
    <source>
        <strain evidence="5">CBS 122681</strain>
    </source>
</reference>
<sequence>MIDPISALSVAAAAVQFVDFSRKLVCKSKELYNSLDGVLRDNEKTETVTMRLKGMAQELQPPRKSVRSVASGKASTPKTSARLQSICTECNEVSDELVDHLRRLRVPDGSVGRKWKSFRQALKSVWSKKEIDRMAQRLASLRAEIDTEDLGQEQKSEFGRLGALSINQSSRFQKLDENEKKIIVALTNKQVHADSQGDEFVWDKISERPKIDGTPWTRKAAIALVKHDGEKRASRIHLDILESLRFPEMTHRHDGIAKAHAETFKWIFEDPTKYYKPWDSFSQWLSQRSELYWIQGKPAAGKSTLMRYIWHHSSTFNKLKAWSRDSALIIGAFFFWNSGSEEQRSQTGLFRTLLYEVLQDHRDLISQVFPEEWTRKCDLVANDMTIAPERWSQDRLQRAFKILVGLANPGLKFCFFIDGLDEYDGDYGDIAEYIEVLSKKSPHAKFCVSSRPLPVIQQVFVGVCGLKLQDLTADDIKRYVSDKLESDRNMQRLLQKDPNDGNLLINEIVDKASGVFLWVTLVVKSLIRGLRNGDDMSHLLQRLFHLPPDLEQLFRHILERIEPEYREESSKIFQIFRTSGNKLNILELYRTLLFADHRDAIELAIEGETTFSSQTYKEGIEQLAEQMTRRLDSRCRGLIEICDYSSTTHLQDIVYLHRTARDYLEQPHVWSRILDCTASSGFDPSFSLLMSYVVLVKT</sequence>
<dbReference type="Pfam" id="PF25053">
    <property type="entry name" value="DUF7791"/>
    <property type="match status" value="1"/>
</dbReference>
<dbReference type="SUPFAM" id="SSF52540">
    <property type="entry name" value="P-loop containing nucleoside triphosphate hydrolases"/>
    <property type="match status" value="1"/>
</dbReference>
<keyword evidence="6" id="KW-1185">Reference proteome</keyword>
<dbReference type="PANTHER" id="PTHR10039">
    <property type="entry name" value="AMELOGENIN"/>
    <property type="match status" value="1"/>
</dbReference>
<dbReference type="OrthoDB" id="443402at2759"/>
<evidence type="ECO:0000313" key="6">
    <source>
        <dbReference type="Proteomes" id="UP000799324"/>
    </source>
</evidence>